<sequence length="116" mass="12675">MISSFTSTVPYTCFTTVAGSTVDACVGRRLHRAKKMQFEAREEVDLDSLLGGTTGDSGVNEEEEEEAKEREREKLFFTVWQTSSTTVTITSVSTNRAITVSASIMCTYTGGIVNLC</sequence>
<dbReference type="Proteomes" id="UP001286313">
    <property type="component" value="Unassembled WGS sequence"/>
</dbReference>
<evidence type="ECO:0000256" key="1">
    <source>
        <dbReference type="SAM" id="MobiDB-lite"/>
    </source>
</evidence>
<reference evidence="2" key="1">
    <citation type="submission" date="2023-10" db="EMBL/GenBank/DDBJ databases">
        <title>Genome assemblies of two species of porcelain crab, Petrolisthes cinctipes and Petrolisthes manimaculis (Anomura: Porcellanidae).</title>
        <authorList>
            <person name="Angst P."/>
        </authorList>
    </citation>
    <scope>NUCLEOTIDE SEQUENCE</scope>
    <source>
        <strain evidence="2">PB745_01</strain>
        <tissue evidence="2">Gill</tissue>
    </source>
</reference>
<dbReference type="EMBL" id="JAWQEG010000253">
    <property type="protein sequence ID" value="KAK3892544.1"/>
    <property type="molecule type" value="Genomic_DNA"/>
</dbReference>
<gene>
    <name evidence="2" type="ORF">Pcinc_003620</name>
</gene>
<evidence type="ECO:0000313" key="3">
    <source>
        <dbReference type="Proteomes" id="UP001286313"/>
    </source>
</evidence>
<name>A0AAE1GGE1_PETCI</name>
<proteinExistence type="predicted"/>
<feature type="region of interest" description="Disordered" evidence="1">
    <location>
        <begin position="46"/>
        <end position="71"/>
    </location>
</feature>
<dbReference type="AlphaFoldDB" id="A0AAE1GGE1"/>
<evidence type="ECO:0000313" key="2">
    <source>
        <dbReference type="EMBL" id="KAK3892544.1"/>
    </source>
</evidence>
<protein>
    <submittedName>
        <fullName evidence="2">Uncharacterized protein</fullName>
    </submittedName>
</protein>
<accession>A0AAE1GGE1</accession>
<keyword evidence="3" id="KW-1185">Reference proteome</keyword>
<comment type="caution">
    <text evidence="2">The sequence shown here is derived from an EMBL/GenBank/DDBJ whole genome shotgun (WGS) entry which is preliminary data.</text>
</comment>
<organism evidence="2 3">
    <name type="scientific">Petrolisthes cinctipes</name>
    <name type="common">Flat porcelain crab</name>
    <dbReference type="NCBI Taxonomy" id="88211"/>
    <lineage>
        <taxon>Eukaryota</taxon>
        <taxon>Metazoa</taxon>
        <taxon>Ecdysozoa</taxon>
        <taxon>Arthropoda</taxon>
        <taxon>Crustacea</taxon>
        <taxon>Multicrustacea</taxon>
        <taxon>Malacostraca</taxon>
        <taxon>Eumalacostraca</taxon>
        <taxon>Eucarida</taxon>
        <taxon>Decapoda</taxon>
        <taxon>Pleocyemata</taxon>
        <taxon>Anomura</taxon>
        <taxon>Galatheoidea</taxon>
        <taxon>Porcellanidae</taxon>
        <taxon>Petrolisthes</taxon>
    </lineage>
</organism>